<proteinExistence type="predicted"/>
<evidence type="ECO:0000313" key="1">
    <source>
        <dbReference type="EMBL" id="MCE5168442.1"/>
    </source>
</evidence>
<evidence type="ECO:0000313" key="2">
    <source>
        <dbReference type="Proteomes" id="UP001199916"/>
    </source>
</evidence>
<protein>
    <recommendedName>
        <fullName evidence="3">N-acetyltransferase domain-containing protein</fullName>
    </recommendedName>
</protein>
<comment type="caution">
    <text evidence="1">The sequence shown here is derived from an EMBL/GenBank/DDBJ whole genome shotgun (WGS) entry which is preliminary data.</text>
</comment>
<dbReference type="InterPro" id="IPR016181">
    <property type="entry name" value="Acyl_CoA_acyltransferase"/>
</dbReference>
<organism evidence="1 2">
    <name type="scientific">Paenibacillus profundus</name>
    <dbReference type="NCBI Taxonomy" id="1173085"/>
    <lineage>
        <taxon>Bacteria</taxon>
        <taxon>Bacillati</taxon>
        <taxon>Bacillota</taxon>
        <taxon>Bacilli</taxon>
        <taxon>Bacillales</taxon>
        <taxon>Paenibacillaceae</taxon>
        <taxon>Paenibacillus</taxon>
    </lineage>
</organism>
<accession>A0ABS8YEF9</accession>
<dbReference type="EMBL" id="JAJNBZ010000002">
    <property type="protein sequence ID" value="MCE5168442.1"/>
    <property type="molecule type" value="Genomic_DNA"/>
</dbReference>
<dbReference type="Proteomes" id="UP001199916">
    <property type="component" value="Unassembled WGS sequence"/>
</dbReference>
<name>A0ABS8YEF9_9BACL</name>
<keyword evidence="2" id="KW-1185">Reference proteome</keyword>
<reference evidence="1 2" key="1">
    <citation type="submission" date="2021-11" db="EMBL/GenBank/DDBJ databases">
        <title>Draft genome sequence of Paenibacillus profundus YoMME, a new Gram-positive bacteria with exoelectrogenic properties.</title>
        <authorList>
            <person name="Hubenova Y."/>
            <person name="Hubenova E."/>
            <person name="Manasiev Y."/>
            <person name="Peykov S."/>
            <person name="Mitov M."/>
        </authorList>
    </citation>
    <scope>NUCLEOTIDE SEQUENCE [LARGE SCALE GENOMIC DNA]</scope>
    <source>
        <strain evidence="1 2">YoMME</strain>
    </source>
</reference>
<gene>
    <name evidence="1" type="ORF">LQV63_03820</name>
</gene>
<sequence length="181" mass="20745">MHKVVIHEADRNVFQSIWTTVWKEEGYEIEPSAHTLAQVLVFNEANVPVGTFELKPYHFNGSPLNEIAPFREQAEITADPCSVAEVDKVALLREYRGQNVSRLLSSIVHYSRQYNIVHCACLMEPVFARALRISFHVPMRQVGKKTYYKGDDVVPTLIHVGDIWHDPESYPWYISMSCQPG</sequence>
<evidence type="ECO:0008006" key="3">
    <source>
        <dbReference type="Google" id="ProtNLM"/>
    </source>
</evidence>
<dbReference type="RefSeq" id="WP_233695699.1">
    <property type="nucleotide sequence ID" value="NZ_JAJNBZ010000002.1"/>
</dbReference>
<dbReference type="Gene3D" id="3.40.630.30">
    <property type="match status" value="1"/>
</dbReference>
<dbReference type="SUPFAM" id="SSF55729">
    <property type="entry name" value="Acyl-CoA N-acyltransferases (Nat)"/>
    <property type="match status" value="1"/>
</dbReference>